<protein>
    <submittedName>
        <fullName evidence="5">Required for meiotic nuclear division protein 1 homolog</fullName>
    </submittedName>
</protein>
<evidence type="ECO:0000313" key="5">
    <source>
        <dbReference type="RefSeq" id="XP_002734214.1"/>
    </source>
</evidence>
<dbReference type="PANTHER" id="PTHR16255">
    <property type="entry name" value="REQUIRED FOR MEIOTIC NUCLEAR DIVISION PROTEIN 1 HOMOLOG"/>
    <property type="match status" value="1"/>
</dbReference>
<accession>A0ABM0GP25</accession>
<dbReference type="InterPro" id="IPR051624">
    <property type="entry name" value="RMD1/Sad1-interacting"/>
</dbReference>
<comment type="similarity">
    <text evidence="1">Belongs to the RMD1/sif2 family.</text>
</comment>
<evidence type="ECO:0000256" key="1">
    <source>
        <dbReference type="ARBA" id="ARBA00008306"/>
    </source>
</evidence>
<evidence type="ECO:0000259" key="3">
    <source>
        <dbReference type="Pfam" id="PF02582"/>
    </source>
</evidence>
<proteinExistence type="inferred from homology"/>
<dbReference type="RefSeq" id="XP_002734214.1">
    <property type="nucleotide sequence ID" value="XM_002734168.2"/>
</dbReference>
<keyword evidence="4" id="KW-1185">Reference proteome</keyword>
<feature type="region of interest" description="Disordered" evidence="2">
    <location>
        <begin position="127"/>
        <end position="165"/>
    </location>
</feature>
<name>A0ABM0GP25_SACKO</name>
<dbReference type="InterPro" id="IPR003734">
    <property type="entry name" value="DUF155"/>
</dbReference>
<reference evidence="5" key="1">
    <citation type="submission" date="2025-08" db="UniProtKB">
        <authorList>
            <consortium name="RefSeq"/>
        </authorList>
    </citation>
    <scope>IDENTIFICATION</scope>
    <source>
        <tissue evidence="5">Testes</tissue>
    </source>
</reference>
<evidence type="ECO:0000256" key="2">
    <source>
        <dbReference type="SAM" id="MobiDB-lite"/>
    </source>
</evidence>
<feature type="compositionally biased region" description="Basic and acidic residues" evidence="2">
    <location>
        <begin position="143"/>
        <end position="153"/>
    </location>
</feature>
<evidence type="ECO:0000313" key="4">
    <source>
        <dbReference type="Proteomes" id="UP000694865"/>
    </source>
</evidence>
<gene>
    <name evidence="5" type="primary">LOC100378814</name>
</gene>
<sequence>MLLYGPLKRIPSICRTPGKFVVPKTKQLQHLCVLQTRSYSKVPAERQCIGIYYKEKNILCRTCEIDSRNVYKRSSHFFGRQVYGPAKYFNKSSTLFKNSISKTSSVIFTDVITSSIVVRGYATKSVLPSDSRNKPTRSGKHNTGKELPAEKKHLQSRPRTKNPSRLAKTDLQDVFVCTAFSTAKQYNLEHLSFDLQAHQLCRLSQMPQDVQDVLHMNIGDSENEETDNEPGEIFFFREGSVVLWNVSDLKMKKVMRILSKHEINSYEVALVNWENEQMAYRYSEQATKLSKGDIILNSVSSKDLTVLEKFTFANALALSVKLAIWEYSLDRFVSSIEWVPEYLKAGKQLKMSREDVMKKVGELMHLRHLINLSSDLLMTPDFYWDREELEHIFNTMCNYLNIARRTKVMNEKLNHCSEMVELMRTHLNEKHSLRLEWMIILLIAVEVVFEIIHSTERYMKSWKKPKDTVTRKRCNSID</sequence>
<dbReference type="Proteomes" id="UP000694865">
    <property type="component" value="Unplaced"/>
</dbReference>
<organism evidence="4 5">
    <name type="scientific">Saccoglossus kowalevskii</name>
    <name type="common">Acorn worm</name>
    <dbReference type="NCBI Taxonomy" id="10224"/>
    <lineage>
        <taxon>Eukaryota</taxon>
        <taxon>Metazoa</taxon>
        <taxon>Hemichordata</taxon>
        <taxon>Enteropneusta</taxon>
        <taxon>Harrimaniidae</taxon>
        <taxon>Saccoglossus</taxon>
    </lineage>
</organism>
<dbReference type="Pfam" id="PF02582">
    <property type="entry name" value="DUF155"/>
    <property type="match status" value="1"/>
</dbReference>
<feature type="domain" description="DUF155" evidence="3">
    <location>
        <begin position="233"/>
        <end position="410"/>
    </location>
</feature>
<dbReference type="PANTHER" id="PTHR16255:SF1">
    <property type="entry name" value="REQUIRED FOR MEIOTIC NUCLEAR DIVISION PROTEIN 1 HOMOLOG"/>
    <property type="match status" value="1"/>
</dbReference>
<dbReference type="GeneID" id="100378814"/>